<evidence type="ECO:0000256" key="2">
    <source>
        <dbReference type="ARBA" id="ARBA00023125"/>
    </source>
</evidence>
<dbReference type="InterPro" id="IPR036388">
    <property type="entry name" value="WH-like_DNA-bd_sf"/>
</dbReference>
<accession>A0A0T5PC34</accession>
<evidence type="ECO:0000313" key="5">
    <source>
        <dbReference type="EMBL" id="KRS18602.1"/>
    </source>
</evidence>
<protein>
    <submittedName>
        <fullName evidence="6">Putative HTH-type transcriptional regulator YdfH</fullName>
    </submittedName>
</protein>
<proteinExistence type="predicted"/>
<dbReference type="Gene3D" id="1.10.10.10">
    <property type="entry name" value="Winged helix-like DNA-binding domain superfamily/Winged helix DNA-binding domain"/>
    <property type="match status" value="1"/>
</dbReference>
<dbReference type="PATRIC" id="fig|540747.5.peg.3843"/>
<evidence type="ECO:0000313" key="7">
    <source>
        <dbReference type="Proteomes" id="UP000051401"/>
    </source>
</evidence>
<dbReference type="PROSITE" id="PS50949">
    <property type="entry name" value="HTH_GNTR"/>
    <property type="match status" value="1"/>
</dbReference>
<dbReference type="EMBL" id="LAXI01000003">
    <property type="protein sequence ID" value="KRS18602.1"/>
    <property type="molecule type" value="Genomic_DNA"/>
</dbReference>
<dbReference type="Proteomes" id="UP000325785">
    <property type="component" value="Chromosome"/>
</dbReference>
<dbReference type="SMART" id="SM00895">
    <property type="entry name" value="FCD"/>
    <property type="match status" value="1"/>
</dbReference>
<sequence length="226" mass="25686">MARSSKTTVDTAYDKLLDLLVTFTIKPGTRLNESELAADLSMSRAPVREALNRLIADDLVRFEPGRGFFCRRLSVQEIADLYDVRLDLETGALLRTMSRGRTVELEAFVAHWREALTKSEEMDINALVQADEQFHLELARLASNAPRVKYLCNINDRIRFVRRINLEETGRYSEALAEHADLLEAIANQNTDAACAILRDHLLRSTEEVRQHVQNALTRIYADDVA</sequence>
<reference evidence="6 8" key="2">
    <citation type="submission" date="2018-08" db="EMBL/GenBank/DDBJ databases">
        <title>Genetic Globetrotter - A new plasmid hitch-hiking vast phylogenetic and geographic distances.</title>
        <authorList>
            <person name="Vollmers J."/>
            <person name="Petersen J."/>
        </authorList>
    </citation>
    <scope>NUCLEOTIDE SEQUENCE [LARGE SCALE GENOMIC DNA]</scope>
    <source>
        <strain evidence="6 8">DSM 26383</strain>
    </source>
</reference>
<dbReference type="SMART" id="SM00345">
    <property type="entry name" value="HTH_GNTR"/>
    <property type="match status" value="1"/>
</dbReference>
<dbReference type="SUPFAM" id="SSF48008">
    <property type="entry name" value="GntR ligand-binding domain-like"/>
    <property type="match status" value="1"/>
</dbReference>
<dbReference type="InterPro" id="IPR000524">
    <property type="entry name" value="Tscrpt_reg_HTH_GntR"/>
</dbReference>
<evidence type="ECO:0000259" key="4">
    <source>
        <dbReference type="PROSITE" id="PS50949"/>
    </source>
</evidence>
<keyword evidence="2" id="KW-0238">DNA-binding</keyword>
<reference evidence="5 7" key="1">
    <citation type="submission" date="2015-04" db="EMBL/GenBank/DDBJ databases">
        <title>The draft genome sequence of Roseovarius indicus B108T.</title>
        <authorList>
            <person name="Li G."/>
            <person name="Lai Q."/>
            <person name="Shao Z."/>
            <person name="Yan P."/>
        </authorList>
    </citation>
    <scope>NUCLEOTIDE SEQUENCE [LARGE SCALE GENOMIC DNA]</scope>
    <source>
        <strain evidence="5 7">B108</strain>
    </source>
</reference>
<dbReference type="Proteomes" id="UP000051401">
    <property type="component" value="Unassembled WGS sequence"/>
</dbReference>
<gene>
    <name evidence="6" type="primary">ydfH_6</name>
    <name evidence="6" type="ORF">RIdsm_01412</name>
    <name evidence="5" type="ORF">XM52_07405</name>
</gene>
<dbReference type="EMBL" id="CP031598">
    <property type="protein sequence ID" value="QEW25625.1"/>
    <property type="molecule type" value="Genomic_DNA"/>
</dbReference>
<dbReference type="PANTHER" id="PTHR43537">
    <property type="entry name" value="TRANSCRIPTIONAL REGULATOR, GNTR FAMILY"/>
    <property type="match status" value="1"/>
</dbReference>
<dbReference type="Pfam" id="PF07729">
    <property type="entry name" value="FCD"/>
    <property type="match status" value="1"/>
</dbReference>
<dbReference type="InterPro" id="IPR036390">
    <property type="entry name" value="WH_DNA-bd_sf"/>
</dbReference>
<organism evidence="5 7">
    <name type="scientific">Roseovarius indicus</name>
    <dbReference type="NCBI Taxonomy" id="540747"/>
    <lineage>
        <taxon>Bacteria</taxon>
        <taxon>Pseudomonadati</taxon>
        <taxon>Pseudomonadota</taxon>
        <taxon>Alphaproteobacteria</taxon>
        <taxon>Rhodobacterales</taxon>
        <taxon>Roseobacteraceae</taxon>
        <taxon>Roseovarius</taxon>
    </lineage>
</organism>
<dbReference type="CDD" id="cd07377">
    <property type="entry name" value="WHTH_GntR"/>
    <property type="match status" value="1"/>
</dbReference>
<dbReference type="InterPro" id="IPR008920">
    <property type="entry name" value="TF_FadR/GntR_C"/>
</dbReference>
<evidence type="ECO:0000313" key="6">
    <source>
        <dbReference type="EMBL" id="QEW25625.1"/>
    </source>
</evidence>
<dbReference type="STRING" id="540747.SAMN04488031_104134"/>
<dbReference type="OrthoDB" id="7620579at2"/>
<dbReference type="GO" id="GO:0003700">
    <property type="term" value="F:DNA-binding transcription factor activity"/>
    <property type="evidence" value="ECO:0007669"/>
    <property type="project" value="InterPro"/>
</dbReference>
<keyword evidence="7" id="KW-1185">Reference proteome</keyword>
<keyword evidence="1" id="KW-0805">Transcription regulation</keyword>
<dbReference type="Gene3D" id="1.20.120.530">
    <property type="entry name" value="GntR ligand-binding domain-like"/>
    <property type="match status" value="1"/>
</dbReference>
<dbReference type="SUPFAM" id="SSF46785">
    <property type="entry name" value="Winged helix' DNA-binding domain"/>
    <property type="match status" value="1"/>
</dbReference>
<dbReference type="KEGG" id="rid:RIdsm_01412"/>
<dbReference type="InterPro" id="IPR011711">
    <property type="entry name" value="GntR_C"/>
</dbReference>
<dbReference type="AlphaFoldDB" id="A0A0T5PC34"/>
<evidence type="ECO:0000256" key="3">
    <source>
        <dbReference type="ARBA" id="ARBA00023163"/>
    </source>
</evidence>
<dbReference type="PANTHER" id="PTHR43537:SF45">
    <property type="entry name" value="GNTR FAMILY REGULATORY PROTEIN"/>
    <property type="match status" value="1"/>
</dbReference>
<evidence type="ECO:0000313" key="8">
    <source>
        <dbReference type="Proteomes" id="UP000325785"/>
    </source>
</evidence>
<name>A0A0T5PC34_9RHOB</name>
<dbReference type="RefSeq" id="WP_057814838.1">
    <property type="nucleotide sequence ID" value="NZ_CP031598.1"/>
</dbReference>
<dbReference type="GO" id="GO:0003677">
    <property type="term" value="F:DNA binding"/>
    <property type="evidence" value="ECO:0007669"/>
    <property type="project" value="UniProtKB-KW"/>
</dbReference>
<keyword evidence="3" id="KW-0804">Transcription</keyword>
<dbReference type="Pfam" id="PF00392">
    <property type="entry name" value="GntR"/>
    <property type="match status" value="1"/>
</dbReference>
<evidence type="ECO:0000256" key="1">
    <source>
        <dbReference type="ARBA" id="ARBA00023015"/>
    </source>
</evidence>
<feature type="domain" description="HTH gntR-type" evidence="4">
    <location>
        <begin position="6"/>
        <end position="73"/>
    </location>
</feature>